<name>A0A366WJP8_9RHOB</name>
<dbReference type="EMBL" id="QOCE01000054">
    <property type="protein sequence ID" value="RBW49503.1"/>
    <property type="molecule type" value="Genomic_DNA"/>
</dbReference>
<gene>
    <name evidence="1" type="ORF">DS909_22715</name>
</gene>
<dbReference type="AlphaFoldDB" id="A0A366WJP8"/>
<evidence type="ECO:0000313" key="2">
    <source>
        <dbReference type="Proteomes" id="UP000252706"/>
    </source>
</evidence>
<reference evidence="1 2" key="1">
    <citation type="submission" date="2018-07" db="EMBL/GenBank/DDBJ databases">
        <title>Modular assembly of carbohydrate-degrading microbial communities in the ocean.</title>
        <authorList>
            <person name="Enke T.N."/>
            <person name="Datta M.S."/>
            <person name="Schwartzman J.A."/>
            <person name="Cermak N."/>
            <person name="Schmitz D.A."/>
            <person name="Barrere J."/>
            <person name="Cordero O.X."/>
        </authorList>
    </citation>
    <scope>NUCLEOTIDE SEQUENCE [LARGE SCALE GENOMIC DNA]</scope>
    <source>
        <strain evidence="1 2">C3M10</strain>
    </source>
</reference>
<evidence type="ECO:0000313" key="1">
    <source>
        <dbReference type="EMBL" id="RBW49503.1"/>
    </source>
</evidence>
<protein>
    <recommendedName>
        <fullName evidence="3">Lipoprotein</fullName>
    </recommendedName>
</protein>
<evidence type="ECO:0008006" key="3">
    <source>
        <dbReference type="Google" id="ProtNLM"/>
    </source>
</evidence>
<dbReference type="RefSeq" id="WP_113825873.1">
    <property type="nucleotide sequence ID" value="NZ_QOCE01000054.1"/>
</dbReference>
<proteinExistence type="predicted"/>
<dbReference type="PROSITE" id="PS51257">
    <property type="entry name" value="PROKAR_LIPOPROTEIN"/>
    <property type="match status" value="1"/>
</dbReference>
<dbReference type="Proteomes" id="UP000252706">
    <property type="component" value="Unassembled WGS sequence"/>
</dbReference>
<dbReference type="OrthoDB" id="7707120at2"/>
<organism evidence="1 2">
    <name type="scientific">Phaeobacter gallaeciensis</name>
    <dbReference type="NCBI Taxonomy" id="60890"/>
    <lineage>
        <taxon>Bacteria</taxon>
        <taxon>Pseudomonadati</taxon>
        <taxon>Pseudomonadota</taxon>
        <taxon>Alphaproteobacteria</taxon>
        <taxon>Rhodobacterales</taxon>
        <taxon>Roseobacteraceae</taxon>
        <taxon>Phaeobacter</taxon>
    </lineage>
</organism>
<comment type="caution">
    <text evidence="1">The sequence shown here is derived from an EMBL/GenBank/DDBJ whole genome shotgun (WGS) entry which is preliminary data.</text>
</comment>
<sequence>MYKILLPAIALIGLSACDDIWDREGVGFTGIDGEPRTITAAKGGADYVSRRGGVPAQFAGQPVIPVRVESQELSELAGVAIANGGRDLNTAIEVGGEAGTLMMSQVDVNGILFAVFRTPTSGDGQMAAGRGGAFAASVPRLTGCLVAGDAYQAGTSERRTIGYAVPLNCR</sequence>
<accession>A0A366WJP8</accession>